<evidence type="ECO:0000256" key="1">
    <source>
        <dbReference type="ARBA" id="ARBA00004613"/>
    </source>
</evidence>
<evidence type="ECO:0000313" key="8">
    <source>
        <dbReference type="EMBL" id="VVC96092.1"/>
    </source>
</evidence>
<dbReference type="SUPFAM" id="SSF55816">
    <property type="entry name" value="5'-nucleotidase (syn. UDP-sugar hydrolase), C-terminal domain"/>
    <property type="match status" value="2"/>
</dbReference>
<dbReference type="Gene3D" id="3.60.21.10">
    <property type="match status" value="3"/>
</dbReference>
<reference evidence="8 9" key="1">
    <citation type="submission" date="2017-07" db="EMBL/GenBank/DDBJ databases">
        <authorList>
            <person name="Talla V."/>
            <person name="Backstrom N."/>
        </authorList>
    </citation>
    <scope>NUCLEOTIDE SEQUENCE [LARGE SCALE GENOMIC DNA]</scope>
</reference>
<keyword evidence="5 6" id="KW-0378">Hydrolase</keyword>
<evidence type="ECO:0000256" key="3">
    <source>
        <dbReference type="ARBA" id="ARBA00022525"/>
    </source>
</evidence>
<dbReference type="InterPro" id="IPR006146">
    <property type="entry name" value="5'-Nucleotdase_CS"/>
</dbReference>
<dbReference type="PANTHER" id="PTHR11575">
    <property type="entry name" value="5'-NUCLEOTIDASE-RELATED"/>
    <property type="match status" value="1"/>
</dbReference>
<protein>
    <recommendedName>
        <fullName evidence="7">5'-Nucleotidase C-terminal domain-containing protein</fullName>
    </recommendedName>
</protein>
<dbReference type="SUPFAM" id="SSF56300">
    <property type="entry name" value="Metallo-dependent phosphatases"/>
    <property type="match status" value="2"/>
</dbReference>
<keyword evidence="6" id="KW-0547">Nucleotide-binding</keyword>
<dbReference type="AlphaFoldDB" id="A0A5E4QCR3"/>
<dbReference type="PRINTS" id="PR01607">
    <property type="entry name" value="APYRASEFAMLY"/>
</dbReference>
<dbReference type="GO" id="GO:0006196">
    <property type="term" value="P:AMP catabolic process"/>
    <property type="evidence" value="ECO:0007669"/>
    <property type="project" value="TreeGrafter"/>
</dbReference>
<dbReference type="PROSITE" id="PS00786">
    <property type="entry name" value="5_NUCLEOTIDASE_2"/>
    <property type="match status" value="1"/>
</dbReference>
<dbReference type="GO" id="GO:0046872">
    <property type="term" value="F:metal ion binding"/>
    <property type="evidence" value="ECO:0007669"/>
    <property type="project" value="UniProtKB-KW"/>
</dbReference>
<dbReference type="GO" id="GO:0005576">
    <property type="term" value="C:extracellular region"/>
    <property type="evidence" value="ECO:0007669"/>
    <property type="project" value="UniProtKB-SubCell"/>
</dbReference>
<comment type="similarity">
    <text evidence="2 6">Belongs to the 5'-nucleotidase family.</text>
</comment>
<keyword evidence="3" id="KW-0964">Secreted</keyword>
<dbReference type="GO" id="GO:0008253">
    <property type="term" value="F:5'-nucleotidase activity"/>
    <property type="evidence" value="ECO:0007669"/>
    <property type="project" value="TreeGrafter"/>
</dbReference>
<dbReference type="PANTHER" id="PTHR11575:SF32">
    <property type="entry name" value="APYRASE-LIKE PROTEIN"/>
    <property type="match status" value="1"/>
</dbReference>
<dbReference type="Pfam" id="PF02872">
    <property type="entry name" value="5_nucleotid_C"/>
    <property type="match status" value="2"/>
</dbReference>
<dbReference type="EMBL" id="FZQP02002559">
    <property type="protein sequence ID" value="VVC96092.1"/>
    <property type="molecule type" value="Genomic_DNA"/>
</dbReference>
<proteinExistence type="inferred from homology"/>
<dbReference type="InterPro" id="IPR036907">
    <property type="entry name" value="5'-Nucleotdase_C_sf"/>
</dbReference>
<dbReference type="GO" id="GO:0000166">
    <property type="term" value="F:nucleotide binding"/>
    <property type="evidence" value="ECO:0007669"/>
    <property type="project" value="UniProtKB-KW"/>
</dbReference>
<evidence type="ECO:0000256" key="5">
    <source>
        <dbReference type="ARBA" id="ARBA00022801"/>
    </source>
</evidence>
<feature type="domain" description="5'-Nucleotidase C-terminal" evidence="7">
    <location>
        <begin position="219"/>
        <end position="382"/>
    </location>
</feature>
<evidence type="ECO:0000259" key="7">
    <source>
        <dbReference type="Pfam" id="PF02872"/>
    </source>
</evidence>
<evidence type="ECO:0000313" key="9">
    <source>
        <dbReference type="Proteomes" id="UP000324832"/>
    </source>
</evidence>
<dbReference type="GO" id="GO:0005886">
    <property type="term" value="C:plasma membrane"/>
    <property type="evidence" value="ECO:0007669"/>
    <property type="project" value="TreeGrafter"/>
</dbReference>
<dbReference type="InterPro" id="IPR006179">
    <property type="entry name" value="5_nucleotidase/apyrase"/>
</dbReference>
<dbReference type="Proteomes" id="UP000324832">
    <property type="component" value="Unassembled WGS sequence"/>
</dbReference>
<keyword evidence="4" id="KW-0479">Metal-binding</keyword>
<sequence length="763" mass="85189">MNLFTDNAERKQKFKFEETSDDELICKHGTSCFGGLPRMVYEIEALQRENPDSLLLEAGDSFQGTYWYTALKWNVTQYFLNLLNHDAHAIGNHEFDDDVQGLVPYLASLRAPTVAANLDSTYEPSLQGLYKPYVIVERNGRKIGIVGVTTTVTEVIVVQADAFTKVLGNLSLYFDDEGDVQLWQGGEILLDQSIPEDLSVKKKMAPFVRRVHAAAAKPIGYITTPMNHKDCLYGECLMGNFLADVLRHYGKTNVESPYHFIALIQRSNMRAAVPAGAMTEGEIVELFPYFDPVESFELQGKYILEALERSVSDLMQANIFMAPWLLQVSGLQVIYNISKPEGSRVDKVFVVEGSFHVPLEAEQTYQIVATSYLTYGGDGYATIGNHEFDDGIAGLAPYLAALHAPVVVANIDTSKEPSLSGLYTPHVILERRGRKIGVIGLITTETQTSSNPGRVKFLDPIKTVKMEAQLLTDRGIDIIIVLSHCGLEVDNLLWNGKSPSNEYISGPYPVVIESEAKPGHKIPIVTASAFSKYVGNLTMYFDRAGDLKYFGGKPVFLNRSIPEVVNEEVGYTNEGLIAERCGQQECAIGDLIADAFLNKERELIDGNLTSIAFLLRNMIRGSIPKGGITRGELLNTLPFTNSVVTFLISGRYLIDTFKICMTNFWQRNPFSGPWMPQIAGFKLKINLTEEVDVNVFVKEGDEYQLMNPDKEYRLLLQHGRDFKIIGKDIEIVEEYVRKISPITPTLDNRLVVINTKSKNSTYQ</sequence>
<keyword evidence="9" id="KW-1185">Reference proteome</keyword>
<evidence type="ECO:0000256" key="2">
    <source>
        <dbReference type="ARBA" id="ARBA00006654"/>
    </source>
</evidence>
<feature type="domain" description="5'-Nucleotidase C-terminal" evidence="7">
    <location>
        <begin position="569"/>
        <end position="715"/>
    </location>
</feature>
<evidence type="ECO:0000256" key="4">
    <source>
        <dbReference type="ARBA" id="ARBA00022723"/>
    </source>
</evidence>
<comment type="subcellular location">
    <subcellularLocation>
        <location evidence="1">Secreted</location>
    </subcellularLocation>
</comment>
<dbReference type="InterPro" id="IPR029052">
    <property type="entry name" value="Metallo-depent_PP-like"/>
</dbReference>
<dbReference type="InterPro" id="IPR008334">
    <property type="entry name" value="5'-Nucleotdase_C"/>
</dbReference>
<name>A0A5E4QCR3_9NEOP</name>
<evidence type="ECO:0000256" key="6">
    <source>
        <dbReference type="RuleBase" id="RU362119"/>
    </source>
</evidence>
<organism evidence="8 9">
    <name type="scientific">Leptidea sinapis</name>
    <dbReference type="NCBI Taxonomy" id="189913"/>
    <lineage>
        <taxon>Eukaryota</taxon>
        <taxon>Metazoa</taxon>
        <taxon>Ecdysozoa</taxon>
        <taxon>Arthropoda</taxon>
        <taxon>Hexapoda</taxon>
        <taxon>Insecta</taxon>
        <taxon>Pterygota</taxon>
        <taxon>Neoptera</taxon>
        <taxon>Endopterygota</taxon>
        <taxon>Lepidoptera</taxon>
        <taxon>Glossata</taxon>
        <taxon>Ditrysia</taxon>
        <taxon>Papilionoidea</taxon>
        <taxon>Pieridae</taxon>
        <taxon>Dismorphiinae</taxon>
        <taxon>Leptidea</taxon>
    </lineage>
</organism>
<gene>
    <name evidence="8" type="ORF">LSINAPIS_LOCUS7661</name>
</gene>
<accession>A0A5E4QCR3</accession>
<dbReference type="Gene3D" id="3.90.780.10">
    <property type="entry name" value="5'-Nucleotidase, C-terminal domain"/>
    <property type="match status" value="1"/>
</dbReference>